<dbReference type="InterPro" id="IPR027417">
    <property type="entry name" value="P-loop_NTPase"/>
</dbReference>
<dbReference type="Pfam" id="PF00196">
    <property type="entry name" value="GerE"/>
    <property type="match status" value="1"/>
</dbReference>
<evidence type="ECO:0000256" key="5">
    <source>
        <dbReference type="PROSITE-ProRule" id="PRU01091"/>
    </source>
</evidence>
<dbReference type="RefSeq" id="WP_209641743.1">
    <property type="nucleotide sequence ID" value="NZ_JAGINW010000001.1"/>
</dbReference>
<evidence type="ECO:0000313" key="9">
    <source>
        <dbReference type="Proteomes" id="UP001519332"/>
    </source>
</evidence>
<evidence type="ECO:0000256" key="3">
    <source>
        <dbReference type="ARBA" id="ARBA00023125"/>
    </source>
</evidence>
<dbReference type="Pfam" id="PF00486">
    <property type="entry name" value="Trans_reg_C"/>
    <property type="match status" value="1"/>
</dbReference>
<dbReference type="PROSITE" id="PS50043">
    <property type="entry name" value="HTH_LUXR_2"/>
    <property type="match status" value="1"/>
</dbReference>
<dbReference type="SMART" id="SM01043">
    <property type="entry name" value="BTAD"/>
    <property type="match status" value="1"/>
</dbReference>
<feature type="domain" description="OmpR/PhoB-type" evidence="7">
    <location>
        <begin position="1"/>
        <end position="94"/>
    </location>
</feature>
<keyword evidence="9" id="KW-1185">Reference proteome</keyword>
<dbReference type="PANTHER" id="PTHR35807:SF1">
    <property type="entry name" value="TRANSCRIPTIONAL REGULATOR REDD"/>
    <property type="match status" value="1"/>
</dbReference>
<protein>
    <submittedName>
        <fullName evidence="8">DNA-binding SARP family transcriptional activator/DNA-binding NarL/FixJ family response regulator</fullName>
    </submittedName>
</protein>
<dbReference type="PANTHER" id="PTHR35807">
    <property type="entry name" value="TRANSCRIPTIONAL REGULATOR REDD-RELATED"/>
    <property type="match status" value="1"/>
</dbReference>
<evidence type="ECO:0000259" key="6">
    <source>
        <dbReference type="PROSITE" id="PS50043"/>
    </source>
</evidence>
<keyword evidence="3 5" id="KW-0238">DNA-binding</keyword>
<gene>
    <name evidence="8" type="ORF">JOF56_004792</name>
</gene>
<dbReference type="SUPFAM" id="SSF48452">
    <property type="entry name" value="TPR-like"/>
    <property type="match status" value="1"/>
</dbReference>
<dbReference type="Pfam" id="PF03704">
    <property type="entry name" value="BTAD"/>
    <property type="match status" value="1"/>
</dbReference>
<dbReference type="InterPro" id="IPR005158">
    <property type="entry name" value="BTAD"/>
</dbReference>
<accession>A0ABS4TJ14</accession>
<dbReference type="PROSITE" id="PS51755">
    <property type="entry name" value="OMPR_PHOB"/>
    <property type="match status" value="1"/>
</dbReference>
<dbReference type="Pfam" id="PF13191">
    <property type="entry name" value="AAA_16"/>
    <property type="match status" value="1"/>
</dbReference>
<dbReference type="InterPro" id="IPR016032">
    <property type="entry name" value="Sig_transdc_resp-reg_C-effctor"/>
</dbReference>
<dbReference type="InterPro" id="IPR036388">
    <property type="entry name" value="WH-like_DNA-bd_sf"/>
</dbReference>
<reference evidence="8 9" key="1">
    <citation type="submission" date="2021-03" db="EMBL/GenBank/DDBJ databases">
        <title>Sequencing the genomes of 1000 actinobacteria strains.</title>
        <authorList>
            <person name="Klenk H.-P."/>
        </authorList>
    </citation>
    <scope>NUCLEOTIDE SEQUENCE [LARGE SCALE GENOMIC DNA]</scope>
    <source>
        <strain evidence="8 9">DSM 46670</strain>
    </source>
</reference>
<organism evidence="8 9">
    <name type="scientific">Kibdelosporangium banguiense</name>
    <dbReference type="NCBI Taxonomy" id="1365924"/>
    <lineage>
        <taxon>Bacteria</taxon>
        <taxon>Bacillati</taxon>
        <taxon>Actinomycetota</taxon>
        <taxon>Actinomycetes</taxon>
        <taxon>Pseudonocardiales</taxon>
        <taxon>Pseudonocardiaceae</taxon>
        <taxon>Kibdelosporangium</taxon>
    </lineage>
</organism>
<sequence length="1200" mass="130053">MSQLRVRLLGPVCALVGDTEVELGPPRQRAVLAVLALRAGQVVSRTGLIEAVWGRKPPASAASAVYLYISTLRRTLGGNRDLLSSSDGGYTLHLSADDVDIAVFDYLCSQAAVSASARHYRDAVRTLREALALWRGEAFAGIPGPFADQERIRLAESRMRAVEALAAARLELGAHVELAAELGTLVQDHPLREPLRELLMIALSRSGRHAEALDVFQETRETLRRELGTEPGVALRTLHARILAGDEAISARNEAPLSVMPPHVAAIAQSTSRLFVGRTDEVAKVRARVADVLAGRGGMAWIEGDPGIGKSELLIEALGDVQARGCQLGWAIADEPDVRFPLRLILECLGISVKSPDTDRAELARQLRTDRRTDDSDPVSAAVDRMLALVDRMCAHGPVVLVIDDLQWADEASVHVWRRLAAATRQLPLLLVTCARTGHGRAELDQLRARATLVVLEPLPPNDVESLTGSLAGGRPGRLLRRVADRAGGNPLYLREMVRGLVRDDAVDLIDGVAHIDQAQVETAPRSLAAAVERTCGALPQRTHEVLRWTAVLGPEATLANVVALTGQAADSLRSALAEAVDANVVFDEGPRLVFRHPLMREAILGNMPLPVRGVLHREAARVLAAGDAPPIRVAEQFVAALSRLEPWVADWLVTHVTEVANHAPLIAADLLEAVLGTMSGRDPSREVLLAALVRVLFRLTRDSEARAKQALAASTDPVRTEEMRQLLAAIIYRNGRRADSIRTLTGSEVDPAVPQEWVQRRKFLLAHLVRDVTDVDAAEVQAISAYTEAVANGEAGLVAHALQTRWIVDTVRRDHETALQRIDDAIDKVRGRAEFAGMQFNLLDNKLFTLQNLDRMQDADATLRAATELVLEHRLPVGPQVSAAVHHYWTGRWDEALFELDAITEDGPAITYAGLMDAGPAGLLLHGVSALIAARRDDRAALAENLAAAERYLVITDSERESCDFLLAARAFAAVQRGDVAGALVEFAPVLDPAYAEMMLRHQWLPDVVRLALDIADFARVEEALAVAEMEAARELVPARAYAALHRCRALAKGDLDSALTAVEHYRLVGRPVELAHALEDAAVLLAADNQRDQAIAAYAEAVQTFVALGARWDRARAKVRLAQSGIGEPLHAIPGGRTSSWGTLSEAEQRIADMVANGLSNPDIATRMSLPRRIVQAHVVQIMNKLGVASRSQINRAS</sequence>
<dbReference type="SMART" id="SM00421">
    <property type="entry name" value="HTH_LUXR"/>
    <property type="match status" value="1"/>
</dbReference>
<keyword evidence="4" id="KW-0804">Transcription</keyword>
<feature type="domain" description="HTH luxR-type" evidence="6">
    <location>
        <begin position="1139"/>
        <end position="1200"/>
    </location>
</feature>
<keyword evidence="2" id="KW-0805">Transcription regulation</keyword>
<dbReference type="Gene3D" id="1.25.40.10">
    <property type="entry name" value="Tetratricopeptide repeat domain"/>
    <property type="match status" value="1"/>
</dbReference>
<name>A0ABS4TJ14_9PSEU</name>
<evidence type="ECO:0000313" key="8">
    <source>
        <dbReference type="EMBL" id="MBP2324407.1"/>
    </source>
</evidence>
<dbReference type="CDD" id="cd06170">
    <property type="entry name" value="LuxR_C_like"/>
    <property type="match status" value="1"/>
</dbReference>
<dbReference type="SUPFAM" id="SSF46894">
    <property type="entry name" value="C-terminal effector domain of the bipartite response regulators"/>
    <property type="match status" value="2"/>
</dbReference>
<dbReference type="Gene3D" id="3.40.50.300">
    <property type="entry name" value="P-loop containing nucleotide triphosphate hydrolases"/>
    <property type="match status" value="1"/>
</dbReference>
<comment type="caution">
    <text evidence="8">The sequence shown here is derived from an EMBL/GenBank/DDBJ whole genome shotgun (WGS) entry which is preliminary data.</text>
</comment>
<dbReference type="SMART" id="SM00862">
    <property type="entry name" value="Trans_reg_C"/>
    <property type="match status" value="1"/>
</dbReference>
<dbReference type="GO" id="GO:0003677">
    <property type="term" value="F:DNA binding"/>
    <property type="evidence" value="ECO:0007669"/>
    <property type="project" value="UniProtKB-KW"/>
</dbReference>
<feature type="DNA-binding region" description="OmpR/PhoB-type" evidence="5">
    <location>
        <begin position="1"/>
        <end position="94"/>
    </location>
</feature>
<dbReference type="InterPro" id="IPR001867">
    <property type="entry name" value="OmpR/PhoB-type_DNA-bd"/>
</dbReference>
<proteinExistence type="inferred from homology"/>
<dbReference type="InterPro" id="IPR000792">
    <property type="entry name" value="Tscrpt_reg_LuxR_C"/>
</dbReference>
<dbReference type="EMBL" id="JAGINW010000001">
    <property type="protein sequence ID" value="MBP2324407.1"/>
    <property type="molecule type" value="Genomic_DNA"/>
</dbReference>
<comment type="similarity">
    <text evidence="1">Belongs to the AfsR/DnrI/RedD regulatory family.</text>
</comment>
<dbReference type="InterPro" id="IPR051677">
    <property type="entry name" value="AfsR-DnrI-RedD_regulator"/>
</dbReference>
<dbReference type="InterPro" id="IPR041664">
    <property type="entry name" value="AAA_16"/>
</dbReference>
<dbReference type="InterPro" id="IPR011990">
    <property type="entry name" value="TPR-like_helical_dom_sf"/>
</dbReference>
<evidence type="ECO:0000256" key="1">
    <source>
        <dbReference type="ARBA" id="ARBA00005820"/>
    </source>
</evidence>
<dbReference type="Gene3D" id="1.10.10.10">
    <property type="entry name" value="Winged helix-like DNA-binding domain superfamily/Winged helix DNA-binding domain"/>
    <property type="match status" value="2"/>
</dbReference>
<evidence type="ECO:0000256" key="2">
    <source>
        <dbReference type="ARBA" id="ARBA00023015"/>
    </source>
</evidence>
<dbReference type="CDD" id="cd15831">
    <property type="entry name" value="BTAD"/>
    <property type="match status" value="1"/>
</dbReference>
<dbReference type="Proteomes" id="UP001519332">
    <property type="component" value="Unassembled WGS sequence"/>
</dbReference>
<evidence type="ECO:0000259" key="7">
    <source>
        <dbReference type="PROSITE" id="PS51755"/>
    </source>
</evidence>
<evidence type="ECO:0000256" key="4">
    <source>
        <dbReference type="ARBA" id="ARBA00023163"/>
    </source>
</evidence>
<dbReference type="SUPFAM" id="SSF52540">
    <property type="entry name" value="P-loop containing nucleoside triphosphate hydrolases"/>
    <property type="match status" value="1"/>
</dbReference>